<dbReference type="Proteomes" id="UP000287969">
    <property type="component" value="Chromosome"/>
</dbReference>
<reference evidence="4" key="1">
    <citation type="submission" date="2019-01" db="EMBL/GenBank/DDBJ databases">
        <title>Draft genomes of a novel of Sporanaerobacter strains.</title>
        <authorList>
            <person name="Ma S."/>
        </authorList>
    </citation>
    <scope>NUCLEOTIDE SEQUENCE [LARGE SCALE GENOMIC DNA]</scope>
    <source>
        <strain evidence="4">NJN-17</strain>
    </source>
</reference>
<dbReference type="Pfam" id="PF07355">
    <property type="entry name" value="GRDB"/>
    <property type="match status" value="1"/>
</dbReference>
<dbReference type="RefSeq" id="WP_128751989.1">
    <property type="nucleotide sequence ID" value="NZ_CP035282.1"/>
</dbReference>
<organism evidence="3 4">
    <name type="scientific">Acidilutibacter cellobiosedens</name>
    <dbReference type="NCBI Taxonomy" id="2507161"/>
    <lineage>
        <taxon>Bacteria</taxon>
        <taxon>Bacillati</taxon>
        <taxon>Bacillota</taxon>
        <taxon>Tissierellia</taxon>
        <taxon>Tissierellales</taxon>
        <taxon>Acidilutibacteraceae</taxon>
        <taxon>Acidilutibacter</taxon>
    </lineage>
</organism>
<keyword evidence="4" id="KW-1185">Reference proteome</keyword>
<dbReference type="AlphaFoldDB" id="A0A410Q9T3"/>
<dbReference type="InterPro" id="IPR010187">
    <property type="entry name" value="Various_sel_PB"/>
</dbReference>
<name>A0A410Q9T3_9FIRM</name>
<evidence type="ECO:0000256" key="2">
    <source>
        <dbReference type="ARBA" id="ARBA00023002"/>
    </source>
</evidence>
<dbReference type="OrthoDB" id="9764267at2"/>
<evidence type="ECO:0000256" key="1">
    <source>
        <dbReference type="ARBA" id="ARBA00022933"/>
    </source>
</evidence>
<gene>
    <name evidence="3" type="ORF">EQM13_03650</name>
</gene>
<proteinExistence type="predicted"/>
<accession>A0A410Q9T3</accession>
<protein>
    <submittedName>
        <fullName evidence="3">Glycine/betaine/sarcosine/D-proline family reductase selenoprotein B</fullName>
    </submittedName>
</protein>
<sequence length="176" mass="19562">MIKAIQFLNQVQAGFGGDERMDIKPQFQNGAIGTGMILKSMLQREGADIVATIICGDNYFLQNKDLAIEEILNIIKNFKPDVVICGPALNYKRYGECCGYLTIAIEEKLNIPAFAAMSEDSTGTELFRNKIYIIETPNRGETGLNNSLRKISKFAIKLANHETIGTSQEDGYFPKD</sequence>
<keyword evidence="1" id="KW-0712">Selenocysteine</keyword>
<evidence type="ECO:0000313" key="3">
    <source>
        <dbReference type="EMBL" id="QAT60736.1"/>
    </source>
</evidence>
<dbReference type="KEGG" id="spoa:EQM13_03650"/>
<evidence type="ECO:0000313" key="4">
    <source>
        <dbReference type="Proteomes" id="UP000287969"/>
    </source>
</evidence>
<dbReference type="GO" id="GO:0050485">
    <property type="term" value="F:oxidoreductase activity, acting on X-H and Y-H to form an X-Y bond, with a disulfide as acceptor"/>
    <property type="evidence" value="ECO:0007669"/>
    <property type="project" value="InterPro"/>
</dbReference>
<keyword evidence="2" id="KW-0560">Oxidoreductase</keyword>
<dbReference type="EMBL" id="CP035282">
    <property type="protein sequence ID" value="QAT60736.1"/>
    <property type="molecule type" value="Genomic_DNA"/>
</dbReference>
<dbReference type="NCBIfam" id="TIGR01918">
    <property type="entry name" value="various_sel_PB"/>
    <property type="match status" value="1"/>
</dbReference>